<organism evidence="10 11">
    <name type="scientific">Streptosporangium amethystogenes subsp. fukuiense</name>
    <dbReference type="NCBI Taxonomy" id="698418"/>
    <lineage>
        <taxon>Bacteria</taxon>
        <taxon>Bacillati</taxon>
        <taxon>Actinomycetota</taxon>
        <taxon>Actinomycetes</taxon>
        <taxon>Streptosporangiales</taxon>
        <taxon>Streptosporangiaceae</taxon>
        <taxon>Streptosporangium</taxon>
    </lineage>
</organism>
<dbReference type="RefSeq" id="WP_343966386.1">
    <property type="nucleotide sequence ID" value="NZ_BAAAGK010000041.1"/>
</dbReference>
<evidence type="ECO:0000256" key="5">
    <source>
        <dbReference type="ARBA" id="ARBA00023239"/>
    </source>
</evidence>
<comment type="similarity">
    <text evidence="7">Belongs to the transglycosylase MltG family.</text>
</comment>
<evidence type="ECO:0000256" key="9">
    <source>
        <dbReference type="SAM" id="SignalP"/>
    </source>
</evidence>
<keyword evidence="9" id="KW-0732">Signal</keyword>
<evidence type="ECO:0000256" key="8">
    <source>
        <dbReference type="SAM" id="MobiDB-lite"/>
    </source>
</evidence>
<comment type="caution">
    <text evidence="10">The sequence shown here is derived from an EMBL/GenBank/DDBJ whole genome shotgun (WGS) entry which is preliminary data.</text>
</comment>
<proteinExistence type="inferred from homology"/>
<dbReference type="CDD" id="cd08010">
    <property type="entry name" value="MltG_like"/>
    <property type="match status" value="1"/>
</dbReference>
<protein>
    <recommendedName>
        <fullName evidence="7">Endolytic murein transglycosylase</fullName>
        <ecNumber evidence="7">4.2.2.29</ecNumber>
    </recommendedName>
    <alternativeName>
        <fullName evidence="7">Peptidoglycan lytic transglycosylase</fullName>
    </alternativeName>
    <alternativeName>
        <fullName evidence="7">Peptidoglycan polymerization terminase</fullName>
    </alternativeName>
</protein>
<evidence type="ECO:0000256" key="2">
    <source>
        <dbReference type="ARBA" id="ARBA00022692"/>
    </source>
</evidence>
<dbReference type="Proteomes" id="UP001596514">
    <property type="component" value="Unassembled WGS sequence"/>
</dbReference>
<evidence type="ECO:0000313" key="11">
    <source>
        <dbReference type="Proteomes" id="UP001596514"/>
    </source>
</evidence>
<dbReference type="EMBL" id="JBHTEE010000001">
    <property type="protein sequence ID" value="MFC7601323.1"/>
    <property type="molecule type" value="Genomic_DNA"/>
</dbReference>
<dbReference type="InterPro" id="IPR003770">
    <property type="entry name" value="MLTG-like"/>
</dbReference>
<dbReference type="EC" id="4.2.2.29" evidence="7"/>
<evidence type="ECO:0000256" key="3">
    <source>
        <dbReference type="ARBA" id="ARBA00022989"/>
    </source>
</evidence>
<evidence type="ECO:0000256" key="7">
    <source>
        <dbReference type="HAMAP-Rule" id="MF_02065"/>
    </source>
</evidence>
<keyword evidence="2 7" id="KW-0812">Transmembrane</keyword>
<feature type="site" description="Important for catalytic activity" evidence="7">
    <location>
        <position position="226"/>
    </location>
</feature>
<evidence type="ECO:0000256" key="6">
    <source>
        <dbReference type="ARBA" id="ARBA00023316"/>
    </source>
</evidence>
<evidence type="ECO:0000313" key="10">
    <source>
        <dbReference type="EMBL" id="MFC7601323.1"/>
    </source>
</evidence>
<comment type="catalytic activity">
    <reaction evidence="7">
        <text>a peptidoglycan chain = a peptidoglycan chain with N-acetyl-1,6-anhydromuramyl-[peptide] at the reducing end + a peptidoglycan chain with N-acetylglucosamine at the non-reducing end.</text>
        <dbReference type="EC" id="4.2.2.29"/>
    </reaction>
</comment>
<dbReference type="PANTHER" id="PTHR30518">
    <property type="entry name" value="ENDOLYTIC MUREIN TRANSGLYCOSYLASE"/>
    <property type="match status" value="1"/>
</dbReference>
<dbReference type="PANTHER" id="PTHR30518:SF2">
    <property type="entry name" value="ENDOLYTIC MUREIN TRANSGLYCOSYLASE"/>
    <property type="match status" value="1"/>
</dbReference>
<dbReference type="HAMAP" id="MF_02065">
    <property type="entry name" value="MltG"/>
    <property type="match status" value="1"/>
</dbReference>
<keyword evidence="3 7" id="KW-1133">Transmembrane helix</keyword>
<feature type="region of interest" description="Disordered" evidence="8">
    <location>
        <begin position="268"/>
        <end position="290"/>
    </location>
</feature>
<feature type="chain" id="PRO_5045968270" description="Endolytic murein transglycosylase" evidence="9">
    <location>
        <begin position="21"/>
        <end position="346"/>
    </location>
</feature>
<keyword evidence="5 7" id="KW-0456">Lyase</keyword>
<gene>
    <name evidence="7 10" type="primary">mltG</name>
    <name evidence="10" type="ORF">ACFQVD_14580</name>
</gene>
<evidence type="ECO:0000256" key="1">
    <source>
        <dbReference type="ARBA" id="ARBA00022475"/>
    </source>
</evidence>
<keyword evidence="1 7" id="KW-1003">Cell membrane</keyword>
<dbReference type="Pfam" id="PF02618">
    <property type="entry name" value="YceG"/>
    <property type="match status" value="1"/>
</dbReference>
<name>A0ABW2SZ24_9ACTN</name>
<comment type="function">
    <text evidence="7">Functions as a peptidoglycan terminase that cleaves nascent peptidoglycan strands endolytically to terminate their elongation.</text>
</comment>
<dbReference type="Gene3D" id="3.30.1490.480">
    <property type="entry name" value="Endolytic murein transglycosylase"/>
    <property type="match status" value="1"/>
</dbReference>
<dbReference type="NCBIfam" id="TIGR00247">
    <property type="entry name" value="endolytic transglycosylase MltG"/>
    <property type="match status" value="1"/>
</dbReference>
<accession>A0ABW2SZ24</accession>
<keyword evidence="4 7" id="KW-0472">Membrane</keyword>
<keyword evidence="11" id="KW-1185">Reference proteome</keyword>
<evidence type="ECO:0000256" key="4">
    <source>
        <dbReference type="ARBA" id="ARBA00023136"/>
    </source>
</evidence>
<sequence length="346" mass="37988">MSRPRRIWPLVAGASALAVAAGTAAGLCAVRPYLMPADFEGPGSGTVVVEIPEGASAGAIGLALADAGVVASARAFVHAAQEQARTGSLHPGHFRLRRGMDARSALGMLVAPESRMVRRVTVPEGLRLPELLDRLAEGTGIRRADLARAADDVRALGLPRYARNAEGFLFPATYEIEPDTTAQDVLVAMVERYKQAAEQLDLKERAARKRLTPLEAVTLASIVQAEGGRDPDYPKIARVIYNRIRAGTPLQLDTTVLYAQRRRTLEVSEKDTEVRSPYNTYRRPGLPPGPIANPGEKALIAALRPDQGDWFWFVTTDPEHRITKFTDKESEFVRYREELNRYLGKR</sequence>
<keyword evidence="6 7" id="KW-0961">Cell wall biogenesis/degradation</keyword>
<reference evidence="11" key="1">
    <citation type="journal article" date="2019" name="Int. J. Syst. Evol. Microbiol.">
        <title>The Global Catalogue of Microorganisms (GCM) 10K type strain sequencing project: providing services to taxonomists for standard genome sequencing and annotation.</title>
        <authorList>
            <consortium name="The Broad Institute Genomics Platform"/>
            <consortium name="The Broad Institute Genome Sequencing Center for Infectious Disease"/>
            <person name="Wu L."/>
            <person name="Ma J."/>
        </authorList>
    </citation>
    <scope>NUCLEOTIDE SEQUENCE [LARGE SCALE GENOMIC DNA]</scope>
    <source>
        <strain evidence="11">JCM 10083</strain>
    </source>
</reference>
<feature type="signal peptide" evidence="9">
    <location>
        <begin position="1"/>
        <end position="20"/>
    </location>
</feature>